<keyword evidence="3 7" id="KW-1003">Cell membrane</keyword>
<evidence type="ECO:0000259" key="12">
    <source>
        <dbReference type="Pfam" id="PF00884"/>
    </source>
</evidence>
<dbReference type="PIRSF" id="PIRSF005091">
    <property type="entry name" value="Mmb_sulf_HI1246"/>
    <property type="match status" value="1"/>
</dbReference>
<dbReference type="InterPro" id="IPR000917">
    <property type="entry name" value="Sulfatase_N"/>
</dbReference>
<organism evidence="13 14">
    <name type="scientific">Alkalicoccus saliphilus</name>
    <dbReference type="NCBI Taxonomy" id="200989"/>
    <lineage>
        <taxon>Bacteria</taxon>
        <taxon>Bacillati</taxon>
        <taxon>Bacillota</taxon>
        <taxon>Bacilli</taxon>
        <taxon>Bacillales</taxon>
        <taxon>Bacillaceae</taxon>
        <taxon>Alkalicoccus</taxon>
    </lineage>
</organism>
<reference evidence="13 14" key="1">
    <citation type="submission" date="2018-03" db="EMBL/GenBank/DDBJ databases">
        <title>Alkalicoccus saliphilus sp. nov., isolated from a mineral pool.</title>
        <authorList>
            <person name="Zhao B."/>
        </authorList>
    </citation>
    <scope>NUCLEOTIDE SEQUENCE [LARGE SCALE GENOMIC DNA]</scope>
    <source>
        <strain evidence="13 14">6AG</strain>
    </source>
</reference>
<evidence type="ECO:0000256" key="10">
    <source>
        <dbReference type="PIRSR" id="PIRSR005091-3"/>
    </source>
</evidence>
<feature type="binding site" evidence="10">
    <location>
        <position position="471"/>
    </location>
    <ligand>
        <name>Mn(2+)</name>
        <dbReference type="ChEBI" id="CHEBI:29035"/>
    </ligand>
</feature>
<keyword evidence="4 11" id="KW-0812">Transmembrane</keyword>
<evidence type="ECO:0000313" key="14">
    <source>
        <dbReference type="Proteomes" id="UP000240509"/>
    </source>
</evidence>
<evidence type="ECO:0000256" key="11">
    <source>
        <dbReference type="SAM" id="Phobius"/>
    </source>
</evidence>
<feature type="domain" description="Sulfatase N-terminal" evidence="12">
    <location>
        <begin position="246"/>
        <end position="535"/>
    </location>
</feature>
<evidence type="ECO:0000256" key="5">
    <source>
        <dbReference type="ARBA" id="ARBA00022989"/>
    </source>
</evidence>
<protein>
    <recommendedName>
        <fullName evidence="12">Sulfatase N-terminal domain-containing protein</fullName>
    </recommendedName>
</protein>
<dbReference type="InterPro" id="IPR012160">
    <property type="entry name" value="LtaS-like"/>
</dbReference>
<dbReference type="GO" id="GO:0046872">
    <property type="term" value="F:metal ion binding"/>
    <property type="evidence" value="ECO:0007669"/>
    <property type="project" value="UniProtKB-KW"/>
</dbReference>
<dbReference type="RefSeq" id="WP_107586014.1">
    <property type="nucleotide sequence ID" value="NZ_PZJJ01000035.1"/>
</dbReference>
<feature type="transmembrane region" description="Helical" evidence="11">
    <location>
        <begin position="68"/>
        <end position="88"/>
    </location>
</feature>
<keyword evidence="9" id="KW-0479">Metal-binding</keyword>
<keyword evidence="14" id="KW-1185">Reference proteome</keyword>
<dbReference type="Gene3D" id="3.40.720.10">
    <property type="entry name" value="Alkaline Phosphatase, subunit A"/>
    <property type="match status" value="1"/>
</dbReference>
<evidence type="ECO:0000313" key="13">
    <source>
        <dbReference type="EMBL" id="PTL37734.1"/>
    </source>
</evidence>
<evidence type="ECO:0000256" key="7">
    <source>
        <dbReference type="PIRNR" id="PIRNR005091"/>
    </source>
</evidence>
<feature type="transmembrane region" description="Helical" evidence="11">
    <location>
        <begin position="40"/>
        <end position="61"/>
    </location>
</feature>
<sequence>MREFFRRHRFMLLCLAVLWIKTVLVSFLTFDLVMTHWLETVIFAAGPLAFLLIVFGLGMLLKASWQRTYYFSISLLLTVVLYSNTVYYREFADIITLPMLVMSGNAGDLTTSVVELVQWWDILFFADLFVLGWFMVKKPPFLTVQKTGFREAKGKYALIGTAAVAIILLSQADPGEAETPAHSFDREHMVKNLGIYNFYFYDAFLHLTTGTQPAFAEREDLDDIKAHLEEHQTEPNMSFHGAAAGKNVVVVSLESLETFAMGETVNGEEVTPFLNELAEDSFYFDNLYDQAGQGKTSDTEFMVNNSLYPLGRGAVFHTHPDNELTPLPKQLGEHGYENVVFHANDETFYNRNNVYPRLGYHYYYDVEYYDVHEGNSVGWGLRDIDFVEQSMPYIQELPEPFYATKLTLTNHFPYELDDEDYFIDPADTDSDIVNRYFPAVRYTDEAVRVLFDEFKEAGLYEDTMFVLYGDHYGIAESHYEELGSFLDEDIGPYEALKLDRVPVIIHVPGMEDEAFTSSTVGGHIDIMPTMLNLLGLPQEKHVMFGSDLLAEDREEFAVLRSGEVVTDEVLYTGDQCFASGSGEELPVTDCLEAAERGEEELYYSDQIIYGDLFRFFDEEEDV</sequence>
<dbReference type="SUPFAM" id="SSF53649">
    <property type="entry name" value="Alkaline phosphatase-like"/>
    <property type="match status" value="1"/>
</dbReference>
<dbReference type="OrthoDB" id="5901192at2"/>
<comment type="subcellular location">
    <subcellularLocation>
        <location evidence="1">Cell membrane</location>
        <topology evidence="1">Multi-pass membrane protein</topology>
    </subcellularLocation>
</comment>
<evidence type="ECO:0000256" key="2">
    <source>
        <dbReference type="ARBA" id="ARBA00009983"/>
    </source>
</evidence>
<feature type="transmembrane region" description="Helical" evidence="11">
    <location>
        <begin position="12"/>
        <end position="34"/>
    </location>
</feature>
<feature type="active site" evidence="8">
    <location>
        <position position="296"/>
    </location>
</feature>
<feature type="binding site" evidence="10">
    <location>
        <position position="254"/>
    </location>
    <ligand>
        <name>Mn(2+)</name>
        <dbReference type="ChEBI" id="CHEBI:29035"/>
    </ligand>
</feature>
<evidence type="ECO:0000256" key="1">
    <source>
        <dbReference type="ARBA" id="ARBA00004651"/>
    </source>
</evidence>
<accession>A0A2T4U2W6</accession>
<keyword evidence="5 11" id="KW-1133">Transmembrane helix</keyword>
<dbReference type="InterPro" id="IPR050448">
    <property type="entry name" value="OpgB/LTA_synthase_biosynth"/>
</dbReference>
<dbReference type="Gene3D" id="3.30.1120.170">
    <property type="match status" value="1"/>
</dbReference>
<keyword evidence="9" id="KW-0464">Manganese</keyword>
<name>A0A2T4U2W6_9BACI</name>
<dbReference type="EMBL" id="PZJJ01000035">
    <property type="protein sequence ID" value="PTL37734.1"/>
    <property type="molecule type" value="Genomic_DNA"/>
</dbReference>
<evidence type="ECO:0000256" key="3">
    <source>
        <dbReference type="ARBA" id="ARBA00022475"/>
    </source>
</evidence>
<feature type="binding site" evidence="10">
    <location>
        <position position="296"/>
    </location>
    <ligand>
        <name>Mn(2+)</name>
        <dbReference type="ChEBI" id="CHEBI:29035"/>
    </ligand>
</feature>
<dbReference type="Pfam" id="PF00884">
    <property type="entry name" value="Sulfatase"/>
    <property type="match status" value="1"/>
</dbReference>
<comment type="similarity">
    <text evidence="2 7">Belongs to the LTA synthase family.</text>
</comment>
<feature type="binding site" evidence="10">
    <location>
        <position position="470"/>
    </location>
    <ligand>
        <name>Mn(2+)</name>
        <dbReference type="ChEBI" id="CHEBI:29035"/>
    </ligand>
</feature>
<feature type="binding site" evidence="9">
    <location>
        <position position="411"/>
    </location>
    <ligand>
        <name>substrate</name>
    </ligand>
</feature>
<dbReference type="PANTHER" id="PTHR47371">
    <property type="entry name" value="LIPOTEICHOIC ACID SYNTHASE"/>
    <property type="match status" value="1"/>
</dbReference>
<comment type="caution">
    <text evidence="13">The sequence shown here is derived from an EMBL/GenBank/DDBJ whole genome shotgun (WGS) entry which is preliminary data.</text>
</comment>
<evidence type="ECO:0000256" key="9">
    <source>
        <dbReference type="PIRSR" id="PIRSR005091-2"/>
    </source>
</evidence>
<dbReference type="AlphaFoldDB" id="A0A2T4U2W6"/>
<dbReference type="GO" id="GO:0005886">
    <property type="term" value="C:plasma membrane"/>
    <property type="evidence" value="ECO:0007669"/>
    <property type="project" value="UniProtKB-SubCell"/>
</dbReference>
<dbReference type="InterPro" id="IPR017850">
    <property type="entry name" value="Alkaline_phosphatase_core_sf"/>
</dbReference>
<evidence type="ECO:0000256" key="6">
    <source>
        <dbReference type="ARBA" id="ARBA00023136"/>
    </source>
</evidence>
<dbReference type="CDD" id="cd16015">
    <property type="entry name" value="LTA_synthase"/>
    <property type="match status" value="1"/>
</dbReference>
<evidence type="ECO:0000256" key="4">
    <source>
        <dbReference type="ARBA" id="ARBA00022692"/>
    </source>
</evidence>
<gene>
    <name evidence="13" type="ORF">C6Y45_14810</name>
</gene>
<evidence type="ECO:0000256" key="8">
    <source>
        <dbReference type="PIRSR" id="PIRSR005091-1"/>
    </source>
</evidence>
<proteinExistence type="inferred from homology"/>
<dbReference type="PANTHER" id="PTHR47371:SF1">
    <property type="entry name" value="LIPOTEICHOIC ACID SYNTHASE-LIKE YQGS"/>
    <property type="match status" value="1"/>
</dbReference>
<dbReference type="Proteomes" id="UP000240509">
    <property type="component" value="Unassembled WGS sequence"/>
</dbReference>
<keyword evidence="6 7" id="KW-0472">Membrane</keyword>